<accession>A0A2Z7BLX3</accession>
<proteinExistence type="predicted"/>
<dbReference type="AlphaFoldDB" id="A0A2Z7BLX3"/>
<evidence type="ECO:0000256" key="1">
    <source>
        <dbReference type="SAM" id="SignalP"/>
    </source>
</evidence>
<protein>
    <submittedName>
        <fullName evidence="2">Uncharacterized protein</fullName>
    </submittedName>
</protein>
<name>A0A2Z7BLX3_9LAMI</name>
<feature type="signal peptide" evidence="1">
    <location>
        <begin position="1"/>
        <end position="21"/>
    </location>
</feature>
<dbReference type="Proteomes" id="UP000250235">
    <property type="component" value="Unassembled WGS sequence"/>
</dbReference>
<evidence type="ECO:0000313" key="2">
    <source>
        <dbReference type="EMBL" id="KZV35499.1"/>
    </source>
</evidence>
<dbReference type="EMBL" id="KV004566">
    <property type="protein sequence ID" value="KZV35499.1"/>
    <property type="molecule type" value="Genomic_DNA"/>
</dbReference>
<reference evidence="2 3" key="1">
    <citation type="journal article" date="2015" name="Proc. Natl. Acad. Sci. U.S.A.">
        <title>The resurrection genome of Boea hygrometrica: A blueprint for survival of dehydration.</title>
        <authorList>
            <person name="Xiao L."/>
            <person name="Yang G."/>
            <person name="Zhang L."/>
            <person name="Yang X."/>
            <person name="Zhao S."/>
            <person name="Ji Z."/>
            <person name="Zhou Q."/>
            <person name="Hu M."/>
            <person name="Wang Y."/>
            <person name="Chen M."/>
            <person name="Xu Y."/>
            <person name="Jin H."/>
            <person name="Xiao X."/>
            <person name="Hu G."/>
            <person name="Bao F."/>
            <person name="Hu Y."/>
            <person name="Wan P."/>
            <person name="Li L."/>
            <person name="Deng X."/>
            <person name="Kuang T."/>
            <person name="Xiang C."/>
            <person name="Zhu J.K."/>
            <person name="Oliver M.J."/>
            <person name="He Y."/>
        </authorList>
    </citation>
    <scope>NUCLEOTIDE SEQUENCE [LARGE SCALE GENOMIC DNA]</scope>
    <source>
        <strain evidence="3">cv. XS01</strain>
    </source>
</reference>
<evidence type="ECO:0000313" key="3">
    <source>
        <dbReference type="Proteomes" id="UP000250235"/>
    </source>
</evidence>
<keyword evidence="3" id="KW-1185">Reference proteome</keyword>
<sequence length="120" mass="13350">MCNSSFLVLYLLTNIIQFLRQSSLLNLHLLTENIVLNKDDCDTEDLVVKSGGRTLFWLRVLEEAPTDARVVALDSSCQDRSSYTSFAGFELAGRRSRRKLLISLLGNSRLSDCCASGTVC</sequence>
<keyword evidence="1" id="KW-0732">Signal</keyword>
<gene>
    <name evidence="2" type="ORF">F511_32919</name>
</gene>
<organism evidence="2 3">
    <name type="scientific">Dorcoceras hygrometricum</name>
    <dbReference type="NCBI Taxonomy" id="472368"/>
    <lineage>
        <taxon>Eukaryota</taxon>
        <taxon>Viridiplantae</taxon>
        <taxon>Streptophyta</taxon>
        <taxon>Embryophyta</taxon>
        <taxon>Tracheophyta</taxon>
        <taxon>Spermatophyta</taxon>
        <taxon>Magnoliopsida</taxon>
        <taxon>eudicotyledons</taxon>
        <taxon>Gunneridae</taxon>
        <taxon>Pentapetalae</taxon>
        <taxon>asterids</taxon>
        <taxon>lamiids</taxon>
        <taxon>Lamiales</taxon>
        <taxon>Gesneriaceae</taxon>
        <taxon>Didymocarpoideae</taxon>
        <taxon>Trichosporeae</taxon>
        <taxon>Loxocarpinae</taxon>
        <taxon>Dorcoceras</taxon>
    </lineage>
</organism>
<feature type="chain" id="PRO_5016248316" evidence="1">
    <location>
        <begin position="22"/>
        <end position="120"/>
    </location>
</feature>